<dbReference type="Gene3D" id="1.25.40.10">
    <property type="entry name" value="Tetratricopeptide repeat domain"/>
    <property type="match status" value="3"/>
</dbReference>
<dbReference type="Pfam" id="PF20431">
    <property type="entry name" value="E_motif"/>
    <property type="match status" value="1"/>
</dbReference>
<feature type="repeat" description="PPR" evidence="3">
    <location>
        <begin position="256"/>
        <end position="290"/>
    </location>
</feature>
<proteinExistence type="inferred from homology"/>
<feature type="repeat" description="PPR" evidence="3">
    <location>
        <begin position="419"/>
        <end position="453"/>
    </location>
</feature>
<dbReference type="Proteomes" id="UP000593562">
    <property type="component" value="Unassembled WGS sequence"/>
</dbReference>
<dbReference type="FunFam" id="1.25.40.10:FF:000348">
    <property type="entry name" value="Pentatricopeptide repeat-containing protein chloroplastic"/>
    <property type="match status" value="1"/>
</dbReference>
<dbReference type="FunCoup" id="A0A7J7CRZ7">
    <property type="interactions" value="7"/>
</dbReference>
<evidence type="ECO:0000259" key="4">
    <source>
        <dbReference type="Pfam" id="PF14432"/>
    </source>
</evidence>
<dbReference type="InterPro" id="IPR046848">
    <property type="entry name" value="E_motif"/>
</dbReference>
<protein>
    <submittedName>
        <fullName evidence="5">Pentatricopeptide repeat-containing protein</fullName>
    </submittedName>
</protein>
<accession>A0A7J7CRZ7</accession>
<dbReference type="InterPro" id="IPR002885">
    <property type="entry name" value="PPR_rpt"/>
</dbReference>
<keyword evidence="2" id="KW-0677">Repeat</keyword>
<sequence>MSALAQLSVALPPHPPPLATTTHTALLTALSSATSLSHLKQVHAQILRFNLSHSHSLLINLLLTSCSLSSLDYALSVFSHFPTPPSPLSNKFLRALSRSAKPQYTLCAYEEIRGEGLGVDRFSFPPLLKAAGKVSGLNEGKEIHGLAAKMGFELDPFVQTGLVGMYAACGRIMDARLVFDKMSQRDVVTWSIMMDGYCQSGLFNNVFQLFEEMKSSNVEPDGIILSIIISACGRAGNLSYGKEIHEYLKEKHVFLDPYLQSALVTMYANCGRMDTAQELYDRMSPKNLIVSTAMLSGYSKMGQIKMARLIFNHMVDKDMVCWSAMISGYAESDQPQEALNLFKEMQVLGIKPDQITMLSVVSACAHLGALDQAKQIHIYVDKNGFGKAVAVNNALVDMYAKCGSLERAREVFNNMPRRNVISWTSMINAFSMHGDAHNALGLFHEMKNENVEPNGVTFVGLLYACSHAGLVEVGRKIFSSMINEYNITPKHEHYGCMVDLFGRANLLREALELVESMPMAPNVVIWGSLMAACRVHGEIELGEFAAKRLLELEPDHDGALVLLSNIYAKDRRWQDVGEVRKLMKERGISKERGCSRIELNNDIHEFLVADRNHEQADQIYDKLDEVVGKLKLVGYAPNTRNILLDLEEEEKKEVVLWHSEKLALSYGLISGEKGSSIRIVKNLRVCEDCHTFLKLVSKVYESEIIVRDRTRFHHYKDGACSCKDFW</sequence>
<dbReference type="GO" id="GO:0009451">
    <property type="term" value="P:RNA modification"/>
    <property type="evidence" value="ECO:0007669"/>
    <property type="project" value="InterPro"/>
</dbReference>
<comment type="similarity">
    <text evidence="1">Belongs to the PPR family. PCMP-H subfamily.</text>
</comment>
<dbReference type="Pfam" id="PF01535">
    <property type="entry name" value="PPR"/>
    <property type="match status" value="2"/>
</dbReference>
<evidence type="ECO:0000256" key="2">
    <source>
        <dbReference type="ARBA" id="ARBA00022737"/>
    </source>
</evidence>
<dbReference type="GO" id="GO:0003723">
    <property type="term" value="F:RNA binding"/>
    <property type="evidence" value="ECO:0007669"/>
    <property type="project" value="InterPro"/>
</dbReference>
<dbReference type="SUPFAM" id="SSF48452">
    <property type="entry name" value="TPR-like"/>
    <property type="match status" value="1"/>
</dbReference>
<keyword evidence="6" id="KW-1185">Reference proteome</keyword>
<dbReference type="EMBL" id="JAAARO010000014">
    <property type="protein sequence ID" value="KAF5736877.1"/>
    <property type="molecule type" value="Genomic_DNA"/>
</dbReference>
<dbReference type="PANTHER" id="PTHR47926">
    <property type="entry name" value="PENTATRICOPEPTIDE REPEAT-CONTAINING PROTEIN"/>
    <property type="match status" value="1"/>
</dbReference>
<dbReference type="Pfam" id="PF14432">
    <property type="entry name" value="DYW_deaminase"/>
    <property type="match status" value="1"/>
</dbReference>
<dbReference type="Pfam" id="PF13041">
    <property type="entry name" value="PPR_2"/>
    <property type="match status" value="3"/>
</dbReference>
<reference evidence="5 6" key="1">
    <citation type="journal article" date="2020" name="Nat. Commun.">
        <title>Genome of Tripterygium wilfordii and identification of cytochrome P450 involved in triptolide biosynthesis.</title>
        <authorList>
            <person name="Tu L."/>
            <person name="Su P."/>
            <person name="Zhang Z."/>
            <person name="Gao L."/>
            <person name="Wang J."/>
            <person name="Hu T."/>
            <person name="Zhou J."/>
            <person name="Zhang Y."/>
            <person name="Zhao Y."/>
            <person name="Liu Y."/>
            <person name="Song Y."/>
            <person name="Tong Y."/>
            <person name="Lu Y."/>
            <person name="Yang J."/>
            <person name="Xu C."/>
            <person name="Jia M."/>
            <person name="Peters R.J."/>
            <person name="Huang L."/>
            <person name="Gao W."/>
        </authorList>
    </citation>
    <scope>NUCLEOTIDE SEQUENCE [LARGE SCALE GENOMIC DNA]</scope>
    <source>
        <strain evidence="6">cv. XIE 37</strain>
        <tissue evidence="5">Leaf</tissue>
    </source>
</reference>
<feature type="repeat" description="PPR" evidence="3">
    <location>
        <begin position="186"/>
        <end position="220"/>
    </location>
</feature>
<feature type="domain" description="DYW" evidence="4">
    <location>
        <begin position="634"/>
        <end position="726"/>
    </location>
</feature>
<dbReference type="InterPro" id="IPR032867">
    <property type="entry name" value="DYW_dom"/>
</dbReference>
<evidence type="ECO:0000313" key="6">
    <source>
        <dbReference type="Proteomes" id="UP000593562"/>
    </source>
</evidence>
<dbReference type="InterPro" id="IPR011990">
    <property type="entry name" value="TPR-like_helical_dom_sf"/>
</dbReference>
<evidence type="ECO:0000256" key="1">
    <source>
        <dbReference type="ARBA" id="ARBA00006643"/>
    </source>
</evidence>
<name>A0A7J7CRZ7_TRIWF</name>
<comment type="caution">
    <text evidence="5">The sequence shown here is derived from an EMBL/GenBank/DDBJ whole genome shotgun (WGS) entry which is preliminary data.</text>
</comment>
<dbReference type="PROSITE" id="PS51375">
    <property type="entry name" value="PPR"/>
    <property type="match status" value="4"/>
</dbReference>
<dbReference type="NCBIfam" id="TIGR00756">
    <property type="entry name" value="PPR"/>
    <property type="match status" value="5"/>
</dbReference>
<feature type="repeat" description="PPR" evidence="3">
    <location>
        <begin position="318"/>
        <end position="352"/>
    </location>
</feature>
<dbReference type="InterPro" id="IPR046849">
    <property type="entry name" value="E2_motif"/>
</dbReference>
<dbReference type="InParanoid" id="A0A7J7CRZ7"/>
<gene>
    <name evidence="5" type="ORF">HS088_TW14G01032</name>
</gene>
<dbReference type="InterPro" id="IPR046960">
    <property type="entry name" value="PPR_At4g14850-like_plant"/>
</dbReference>
<dbReference type="AlphaFoldDB" id="A0A7J7CRZ7"/>
<dbReference type="PANTHER" id="PTHR47926:SF347">
    <property type="entry name" value="PENTATRICOPEPTIDE REPEAT-CONTAINING PROTEIN"/>
    <property type="match status" value="1"/>
</dbReference>
<dbReference type="FunFam" id="1.25.40.10:FF:000325">
    <property type="entry name" value="Pentatricopeptide repeat-containing protein At4g14820"/>
    <property type="match status" value="1"/>
</dbReference>
<dbReference type="FunFam" id="1.25.40.10:FF:000427">
    <property type="entry name" value="Pentatricopeptide repeat-containing protein chloroplastic"/>
    <property type="match status" value="1"/>
</dbReference>
<organism evidence="5 6">
    <name type="scientific">Tripterygium wilfordii</name>
    <name type="common">Thunder God vine</name>
    <dbReference type="NCBI Taxonomy" id="458696"/>
    <lineage>
        <taxon>Eukaryota</taxon>
        <taxon>Viridiplantae</taxon>
        <taxon>Streptophyta</taxon>
        <taxon>Embryophyta</taxon>
        <taxon>Tracheophyta</taxon>
        <taxon>Spermatophyta</taxon>
        <taxon>Magnoliopsida</taxon>
        <taxon>eudicotyledons</taxon>
        <taxon>Gunneridae</taxon>
        <taxon>Pentapetalae</taxon>
        <taxon>rosids</taxon>
        <taxon>fabids</taxon>
        <taxon>Celastrales</taxon>
        <taxon>Celastraceae</taxon>
        <taxon>Tripterygium</taxon>
    </lineage>
</organism>
<dbReference type="Pfam" id="PF20430">
    <property type="entry name" value="Eplus_motif"/>
    <property type="match status" value="1"/>
</dbReference>
<dbReference type="GO" id="GO:0008270">
    <property type="term" value="F:zinc ion binding"/>
    <property type="evidence" value="ECO:0007669"/>
    <property type="project" value="InterPro"/>
</dbReference>
<evidence type="ECO:0000313" key="5">
    <source>
        <dbReference type="EMBL" id="KAF5736877.1"/>
    </source>
</evidence>
<evidence type="ECO:0000256" key="3">
    <source>
        <dbReference type="PROSITE-ProRule" id="PRU00708"/>
    </source>
</evidence>